<dbReference type="InterPro" id="IPR043502">
    <property type="entry name" value="DNA/RNA_pol_sf"/>
</dbReference>
<keyword evidence="2" id="KW-1185">Reference proteome</keyword>
<evidence type="ECO:0008006" key="3">
    <source>
        <dbReference type="Google" id="ProtNLM"/>
    </source>
</evidence>
<evidence type="ECO:0000313" key="1">
    <source>
        <dbReference type="EMBL" id="EFQ89131.1"/>
    </source>
</evidence>
<dbReference type="EMBL" id="GL535933">
    <property type="protein sequence ID" value="EFQ89131.1"/>
    <property type="molecule type" value="Genomic_DNA"/>
</dbReference>
<reference evidence="1 2" key="1">
    <citation type="journal article" date="2010" name="Genome Biol.">
        <title>A first genome assembly of the barley fungal pathogen Pyrenophora teres f. teres.</title>
        <authorList>
            <person name="Ellwood S.R."/>
            <person name="Liu Z."/>
            <person name="Syme R.A."/>
            <person name="Lai Z."/>
            <person name="Hane J.K."/>
            <person name="Keiper F."/>
            <person name="Moffat C.S."/>
            <person name="Oliver R.P."/>
            <person name="Friesen T.L."/>
        </authorList>
    </citation>
    <scope>NUCLEOTIDE SEQUENCE [LARGE SCALE GENOMIC DNA]</scope>
    <source>
        <strain evidence="1 2">0-1</strain>
    </source>
</reference>
<dbReference type="AlphaFoldDB" id="E3RYR8"/>
<evidence type="ECO:0000313" key="2">
    <source>
        <dbReference type="Proteomes" id="UP000001067"/>
    </source>
</evidence>
<gene>
    <name evidence="1" type="ORF">PTT_14711</name>
</gene>
<dbReference type="HOGENOM" id="CLU_2639303_0_0_1"/>
<dbReference type="PANTHER" id="PTHR34072">
    <property type="entry name" value="ENZYMATIC POLYPROTEIN-RELATED"/>
    <property type="match status" value="1"/>
</dbReference>
<dbReference type="STRING" id="861557.E3RYR8"/>
<dbReference type="Proteomes" id="UP000001067">
    <property type="component" value="Unassembled WGS sequence"/>
</dbReference>
<name>E3RYR8_PYRTT</name>
<dbReference type="SUPFAM" id="SSF56672">
    <property type="entry name" value="DNA/RNA polymerases"/>
    <property type="match status" value="1"/>
</dbReference>
<accession>E3RYR8</accession>
<proteinExistence type="predicted"/>
<sequence>MSPTKCNYEIYDKELLAIGLEFFRTKRNLNRRQARWAEFLEEFDFRIQYRPGKQGTKPDSLTRRTGDLLDLVTDDRV</sequence>
<dbReference type="OrthoDB" id="5550292at2759"/>
<organism evidence="2">
    <name type="scientific">Pyrenophora teres f. teres (strain 0-1)</name>
    <name type="common">Barley net blotch fungus</name>
    <name type="synonym">Drechslera teres f. teres</name>
    <dbReference type="NCBI Taxonomy" id="861557"/>
    <lineage>
        <taxon>Eukaryota</taxon>
        <taxon>Fungi</taxon>
        <taxon>Dikarya</taxon>
        <taxon>Ascomycota</taxon>
        <taxon>Pezizomycotina</taxon>
        <taxon>Dothideomycetes</taxon>
        <taxon>Pleosporomycetidae</taxon>
        <taxon>Pleosporales</taxon>
        <taxon>Pleosporineae</taxon>
        <taxon>Pleosporaceae</taxon>
        <taxon>Pyrenophora</taxon>
    </lineage>
</organism>
<protein>
    <recommendedName>
        <fullName evidence="3">Reverse transcriptase RNase H-like domain-containing protein</fullName>
    </recommendedName>
</protein>
<dbReference type="PANTHER" id="PTHR34072:SF52">
    <property type="entry name" value="RIBONUCLEASE H"/>
    <property type="match status" value="1"/>
</dbReference>
<dbReference type="KEGG" id="pte:PTT_14711"/>